<feature type="compositionally biased region" description="Acidic residues" evidence="1">
    <location>
        <begin position="1"/>
        <end position="12"/>
    </location>
</feature>
<dbReference type="EMBL" id="JAGKQM010000009">
    <property type="protein sequence ID" value="KAH0910459.1"/>
    <property type="molecule type" value="Genomic_DNA"/>
</dbReference>
<evidence type="ECO:0000313" key="2">
    <source>
        <dbReference type="EMBL" id="KAH0910459.1"/>
    </source>
</evidence>
<name>A0ABQ8C071_BRANA</name>
<organism evidence="2 3">
    <name type="scientific">Brassica napus</name>
    <name type="common">Rape</name>
    <dbReference type="NCBI Taxonomy" id="3708"/>
    <lineage>
        <taxon>Eukaryota</taxon>
        <taxon>Viridiplantae</taxon>
        <taxon>Streptophyta</taxon>
        <taxon>Embryophyta</taxon>
        <taxon>Tracheophyta</taxon>
        <taxon>Spermatophyta</taxon>
        <taxon>Magnoliopsida</taxon>
        <taxon>eudicotyledons</taxon>
        <taxon>Gunneridae</taxon>
        <taxon>Pentapetalae</taxon>
        <taxon>rosids</taxon>
        <taxon>malvids</taxon>
        <taxon>Brassicales</taxon>
        <taxon>Brassicaceae</taxon>
        <taxon>Brassiceae</taxon>
        <taxon>Brassica</taxon>
    </lineage>
</organism>
<accession>A0ABQ8C071</accession>
<evidence type="ECO:0008006" key="4">
    <source>
        <dbReference type="Google" id="ProtNLM"/>
    </source>
</evidence>
<keyword evidence="3" id="KW-1185">Reference proteome</keyword>
<feature type="compositionally biased region" description="Polar residues" evidence="1">
    <location>
        <begin position="13"/>
        <end position="22"/>
    </location>
</feature>
<evidence type="ECO:0000313" key="3">
    <source>
        <dbReference type="Proteomes" id="UP000824890"/>
    </source>
</evidence>
<proteinExistence type="predicted"/>
<sequence>MLEEERPEEQENSDPAVNTHVRTGNQCQVDTSWVYEGRGTGLGFVSWEGGNRSIMGLKNCRQTASPLHAEAEADLRSGRMAVYGTTDGRDKSDNFSVSHIPRGSNSRADCLAKAAQRVHVLISLIMFVWRLMFGWFM</sequence>
<reference evidence="2 3" key="1">
    <citation type="submission" date="2021-05" db="EMBL/GenBank/DDBJ databases">
        <title>Genome Assembly of Synthetic Allotetraploid Brassica napus Reveals Homoeologous Exchanges between Subgenomes.</title>
        <authorList>
            <person name="Davis J.T."/>
        </authorList>
    </citation>
    <scope>NUCLEOTIDE SEQUENCE [LARGE SCALE GENOMIC DNA]</scope>
    <source>
        <strain evidence="3">cv. Da-Ae</strain>
        <tissue evidence="2">Seedling</tissue>
    </source>
</reference>
<protein>
    <recommendedName>
        <fullName evidence="4">RNase H type-1 domain-containing protein</fullName>
    </recommendedName>
</protein>
<gene>
    <name evidence="2" type="ORF">HID58_033780</name>
</gene>
<comment type="caution">
    <text evidence="2">The sequence shown here is derived from an EMBL/GenBank/DDBJ whole genome shotgun (WGS) entry which is preliminary data.</text>
</comment>
<dbReference type="Proteomes" id="UP000824890">
    <property type="component" value="Unassembled WGS sequence"/>
</dbReference>
<evidence type="ECO:0000256" key="1">
    <source>
        <dbReference type="SAM" id="MobiDB-lite"/>
    </source>
</evidence>
<feature type="region of interest" description="Disordered" evidence="1">
    <location>
        <begin position="1"/>
        <end position="22"/>
    </location>
</feature>